<reference evidence="6" key="1">
    <citation type="submission" date="2023-01" db="EMBL/GenBank/DDBJ databases">
        <title>Xenophilus mangrovi sp. nov., isolated from soil of Mangrove nature reserve.</title>
        <authorList>
            <person name="Xu S."/>
            <person name="Liu Z."/>
            <person name="Xu Y."/>
        </authorList>
    </citation>
    <scope>NUCLEOTIDE SEQUENCE</scope>
    <source>
        <strain evidence="6">YW8</strain>
    </source>
</reference>
<comment type="similarity">
    <text evidence="1">Belongs to the LysR transcriptional regulatory family.</text>
</comment>
<accession>A0AAE3SZB3</accession>
<evidence type="ECO:0000256" key="2">
    <source>
        <dbReference type="ARBA" id="ARBA00023015"/>
    </source>
</evidence>
<dbReference type="GO" id="GO:0043565">
    <property type="term" value="F:sequence-specific DNA binding"/>
    <property type="evidence" value="ECO:0007669"/>
    <property type="project" value="TreeGrafter"/>
</dbReference>
<dbReference type="InterPro" id="IPR005119">
    <property type="entry name" value="LysR_subst-bd"/>
</dbReference>
<dbReference type="GO" id="GO:0009089">
    <property type="term" value="P:lysine biosynthetic process via diaminopimelate"/>
    <property type="evidence" value="ECO:0007669"/>
    <property type="project" value="TreeGrafter"/>
</dbReference>
<comment type="caution">
    <text evidence="6">The sequence shown here is derived from an EMBL/GenBank/DDBJ whole genome shotgun (WGS) entry which is preliminary data.</text>
</comment>
<dbReference type="EMBL" id="JAQIPB010000003">
    <property type="protein sequence ID" value="MDA7416987.1"/>
    <property type="molecule type" value="Genomic_DNA"/>
</dbReference>
<dbReference type="RefSeq" id="WP_271428206.1">
    <property type="nucleotide sequence ID" value="NZ_JAQIPB010000003.1"/>
</dbReference>
<keyword evidence="7" id="KW-1185">Reference proteome</keyword>
<dbReference type="AlphaFoldDB" id="A0AAE3SZB3"/>
<protein>
    <submittedName>
        <fullName evidence="6">LysR substrate-binding domain-containing protein</fullName>
    </submittedName>
</protein>
<dbReference type="InterPro" id="IPR000847">
    <property type="entry name" value="LysR_HTH_N"/>
</dbReference>
<dbReference type="GO" id="GO:0010628">
    <property type="term" value="P:positive regulation of gene expression"/>
    <property type="evidence" value="ECO:0007669"/>
    <property type="project" value="TreeGrafter"/>
</dbReference>
<evidence type="ECO:0000256" key="4">
    <source>
        <dbReference type="ARBA" id="ARBA00023163"/>
    </source>
</evidence>
<evidence type="ECO:0000259" key="5">
    <source>
        <dbReference type="PROSITE" id="PS50931"/>
    </source>
</evidence>
<evidence type="ECO:0000313" key="7">
    <source>
        <dbReference type="Proteomes" id="UP001212602"/>
    </source>
</evidence>
<sequence>MNLRQIEVFRAVMSTGSITHAARLLHVSQPGVSRLIRHLELQLGVSLFVRSSGRLVATPEAYTLEAEVEKVYRGVRHVQDVAANLRFGAHATLRVLASANTALELVPRTIARVMQQFPNAQIAFEALPTREIVKLLVAEEADLAISSAPLDHPVLDVREFGQWRLWCALPPGHALLAARRFDLSAALRERLVLYSPEAPQSRVIDGWLSERNIHRRRGVEVRSGYAACAMAAHGAGVAFVDDLSARAFRPEGLALVALPRAPRFPILRVSNIHRPLSTLGQRFMALAAEELRAIQARPLGPRASAV</sequence>
<dbReference type="PANTHER" id="PTHR30427">
    <property type="entry name" value="TRANSCRIPTIONAL ACTIVATOR PROTEIN LYSR"/>
    <property type="match status" value="1"/>
</dbReference>
<feature type="domain" description="HTH lysR-type" evidence="5">
    <location>
        <begin position="1"/>
        <end position="58"/>
    </location>
</feature>
<dbReference type="Gene3D" id="1.10.10.10">
    <property type="entry name" value="Winged helix-like DNA-binding domain superfamily/Winged helix DNA-binding domain"/>
    <property type="match status" value="1"/>
</dbReference>
<organism evidence="6 7">
    <name type="scientific">Xenophilus arseniciresistens</name>
    <dbReference type="NCBI Taxonomy" id="1283306"/>
    <lineage>
        <taxon>Bacteria</taxon>
        <taxon>Pseudomonadati</taxon>
        <taxon>Pseudomonadota</taxon>
        <taxon>Betaproteobacteria</taxon>
        <taxon>Burkholderiales</taxon>
        <taxon>Comamonadaceae</taxon>
        <taxon>Xenophilus</taxon>
    </lineage>
</organism>
<name>A0AAE3SZB3_9BURK</name>
<dbReference type="PROSITE" id="PS50931">
    <property type="entry name" value="HTH_LYSR"/>
    <property type="match status" value="1"/>
</dbReference>
<evidence type="ECO:0000256" key="1">
    <source>
        <dbReference type="ARBA" id="ARBA00009437"/>
    </source>
</evidence>
<keyword evidence="3" id="KW-0238">DNA-binding</keyword>
<evidence type="ECO:0000313" key="6">
    <source>
        <dbReference type="EMBL" id="MDA7416987.1"/>
    </source>
</evidence>
<gene>
    <name evidence="6" type="ORF">PGB34_11475</name>
</gene>
<dbReference type="PRINTS" id="PR00039">
    <property type="entry name" value="HTHLYSR"/>
</dbReference>
<keyword evidence="2" id="KW-0805">Transcription regulation</keyword>
<dbReference type="GO" id="GO:0003700">
    <property type="term" value="F:DNA-binding transcription factor activity"/>
    <property type="evidence" value="ECO:0007669"/>
    <property type="project" value="InterPro"/>
</dbReference>
<dbReference type="Pfam" id="PF00126">
    <property type="entry name" value="HTH_1"/>
    <property type="match status" value="1"/>
</dbReference>
<dbReference type="Pfam" id="PF03466">
    <property type="entry name" value="LysR_substrate"/>
    <property type="match status" value="1"/>
</dbReference>
<dbReference type="SUPFAM" id="SSF46785">
    <property type="entry name" value="Winged helix' DNA-binding domain"/>
    <property type="match status" value="1"/>
</dbReference>
<dbReference type="Proteomes" id="UP001212602">
    <property type="component" value="Unassembled WGS sequence"/>
</dbReference>
<dbReference type="InterPro" id="IPR036388">
    <property type="entry name" value="WH-like_DNA-bd_sf"/>
</dbReference>
<dbReference type="Gene3D" id="3.40.190.290">
    <property type="match status" value="1"/>
</dbReference>
<dbReference type="InterPro" id="IPR036390">
    <property type="entry name" value="WH_DNA-bd_sf"/>
</dbReference>
<dbReference type="SUPFAM" id="SSF53850">
    <property type="entry name" value="Periplasmic binding protein-like II"/>
    <property type="match status" value="1"/>
</dbReference>
<keyword evidence="4" id="KW-0804">Transcription</keyword>
<evidence type="ECO:0000256" key="3">
    <source>
        <dbReference type="ARBA" id="ARBA00023125"/>
    </source>
</evidence>
<proteinExistence type="inferred from homology"/>
<dbReference type="PANTHER" id="PTHR30427:SF1">
    <property type="entry name" value="TRANSCRIPTIONAL ACTIVATOR PROTEIN LYSR"/>
    <property type="match status" value="1"/>
</dbReference>